<evidence type="ECO:0000256" key="1">
    <source>
        <dbReference type="SAM" id="Phobius"/>
    </source>
</evidence>
<feature type="transmembrane region" description="Helical" evidence="1">
    <location>
        <begin position="212"/>
        <end position="233"/>
    </location>
</feature>
<name>A0ABP1PSV2_9HEXA</name>
<gene>
    <name evidence="2" type="ORF">ODALV1_LOCUS3407</name>
</gene>
<feature type="transmembrane region" description="Helical" evidence="1">
    <location>
        <begin position="91"/>
        <end position="108"/>
    </location>
</feature>
<evidence type="ECO:0008006" key="4">
    <source>
        <dbReference type="Google" id="ProtNLM"/>
    </source>
</evidence>
<dbReference type="Proteomes" id="UP001642540">
    <property type="component" value="Unassembled WGS sequence"/>
</dbReference>
<proteinExistence type="predicted"/>
<keyword evidence="1" id="KW-1133">Transmembrane helix</keyword>
<protein>
    <recommendedName>
        <fullName evidence="4">Odorant receptor</fullName>
    </recommendedName>
</protein>
<evidence type="ECO:0000313" key="2">
    <source>
        <dbReference type="EMBL" id="CAL8076246.1"/>
    </source>
</evidence>
<feature type="transmembrane region" description="Helical" evidence="1">
    <location>
        <begin position="322"/>
        <end position="341"/>
    </location>
</feature>
<keyword evidence="1" id="KW-0472">Membrane</keyword>
<feature type="transmembrane region" description="Helical" evidence="1">
    <location>
        <begin position="49"/>
        <end position="70"/>
    </location>
</feature>
<sequence length="417" mass="47946">MFRESTTTIITPRMKRYISWRIHIMAYFSCASAMEWNSKSEECVPSKWFIHWNGGVVVYSGFGISALFVYHAYTKIINQNQKNGDFFSTDSIAPIILSLIISIFVFMMATTGSRLIYCSNNVNFLLNQMFRYSIKIEEMMKRKRFSFTGKQIRSIKYAEYLIIMGVVGSTIFPLCYGVFLTSNMEPVHNLVRDWLEVEISLDHLPFLVLSSWAATNGGSPMFVVVMVVVLYVWQANICLSSLMISNIIGKDSDSKFTTISFGILDELEVINFFRTQQMFNIFANEIFATVAIAVHQAAGMVFLVGITYVFITVPEILFQEGWMTTCFLLGAFGTVWLVIGLECLKLAEFYETCGEFVRTSKHFCGRRTPLRKYLNSFPNLSFKTTDPFYTIKKTTFGEFFCQYLDFLVQLLMSQKYN</sequence>
<dbReference type="EMBL" id="CAXLJM020000011">
    <property type="protein sequence ID" value="CAL8076246.1"/>
    <property type="molecule type" value="Genomic_DNA"/>
</dbReference>
<organism evidence="2 3">
    <name type="scientific">Orchesella dallaii</name>
    <dbReference type="NCBI Taxonomy" id="48710"/>
    <lineage>
        <taxon>Eukaryota</taxon>
        <taxon>Metazoa</taxon>
        <taxon>Ecdysozoa</taxon>
        <taxon>Arthropoda</taxon>
        <taxon>Hexapoda</taxon>
        <taxon>Collembola</taxon>
        <taxon>Entomobryomorpha</taxon>
        <taxon>Entomobryoidea</taxon>
        <taxon>Orchesellidae</taxon>
        <taxon>Orchesellinae</taxon>
        <taxon>Orchesella</taxon>
    </lineage>
</organism>
<reference evidence="2 3" key="1">
    <citation type="submission" date="2024-08" db="EMBL/GenBank/DDBJ databases">
        <authorList>
            <person name="Cucini C."/>
            <person name="Frati F."/>
        </authorList>
    </citation>
    <scope>NUCLEOTIDE SEQUENCE [LARGE SCALE GENOMIC DNA]</scope>
</reference>
<accession>A0ABP1PSV2</accession>
<feature type="transmembrane region" description="Helical" evidence="1">
    <location>
        <begin position="286"/>
        <end position="310"/>
    </location>
</feature>
<evidence type="ECO:0000313" key="3">
    <source>
        <dbReference type="Proteomes" id="UP001642540"/>
    </source>
</evidence>
<feature type="transmembrane region" description="Helical" evidence="1">
    <location>
        <begin position="160"/>
        <end position="179"/>
    </location>
</feature>
<keyword evidence="1" id="KW-0812">Transmembrane</keyword>
<keyword evidence="3" id="KW-1185">Reference proteome</keyword>
<comment type="caution">
    <text evidence="2">The sequence shown here is derived from an EMBL/GenBank/DDBJ whole genome shotgun (WGS) entry which is preliminary data.</text>
</comment>